<keyword evidence="1" id="KW-0175">Coiled coil</keyword>
<sequence length="424" mass="46195">TNAAIHGLDDSVKTVTDSIQAQTKTVTDLGSEQSKVTKEISKALSTQNSQQKDANTTLAEQKKIMQEQETEIKKVTKAVDAQTGVLQKNAGGWKMLMTGFAIKFASEIVDGFKSIISTGLEASRVYEDMSARLTPLVGDLETAQKTFWSLNGLEDETATATDKLAKAFVDLGNNGLTNSNEQLKTYATIAHGTGRDINTLTDAVIAFSQGSTKALRQFGITAKDNGDTISLTYKGSTTEIEKNSKALDEYLSNLARNNFDGVLETKLNTVSAATGRLDNAWGTFCTRLMQSNGGFGELIIMGNDFLANTLNGISEWLDDPAVIEWFHNLAKTVRETFEGIRTAWEGVKDFFRDTLELIGVEMKDGTGNWKLFFSNFFQFAQIGLLELSQKVGELWDNTIGYLNAIGEGIGTSLSGGTFSEGFDF</sequence>
<feature type="coiled-coil region" evidence="1">
    <location>
        <begin position="51"/>
        <end position="78"/>
    </location>
</feature>
<name>A0A662ZM51_9GAMM</name>
<dbReference type="EMBL" id="FOXF01000110">
    <property type="protein sequence ID" value="SFP82621.1"/>
    <property type="molecule type" value="Genomic_DNA"/>
</dbReference>
<dbReference type="Proteomes" id="UP000243745">
    <property type="component" value="Unassembled WGS sequence"/>
</dbReference>
<reference evidence="2 3" key="1">
    <citation type="submission" date="2016-10" db="EMBL/GenBank/DDBJ databases">
        <authorList>
            <person name="Varghese N."/>
            <person name="Submissions S."/>
        </authorList>
    </citation>
    <scope>NUCLEOTIDE SEQUENCE [LARGE SCALE GENOMIC DNA]</scope>
    <source>
        <strain evidence="2 3">DSM 1361</strain>
    </source>
</reference>
<evidence type="ECO:0000313" key="2">
    <source>
        <dbReference type="EMBL" id="SFP82621.1"/>
    </source>
</evidence>
<proteinExistence type="predicted"/>
<dbReference type="AlphaFoldDB" id="A0A662ZM51"/>
<feature type="non-terminal residue" evidence="2">
    <location>
        <position position="424"/>
    </location>
</feature>
<feature type="non-terminal residue" evidence="2">
    <location>
        <position position="1"/>
    </location>
</feature>
<organism evidence="2 3">
    <name type="scientific">Ruminobacter amylophilus</name>
    <dbReference type="NCBI Taxonomy" id="867"/>
    <lineage>
        <taxon>Bacteria</taxon>
        <taxon>Pseudomonadati</taxon>
        <taxon>Pseudomonadota</taxon>
        <taxon>Gammaproteobacteria</taxon>
        <taxon>Aeromonadales</taxon>
        <taxon>Succinivibrionaceae</taxon>
        <taxon>Ruminobacter</taxon>
    </lineage>
</organism>
<evidence type="ECO:0000313" key="3">
    <source>
        <dbReference type="Proteomes" id="UP000243745"/>
    </source>
</evidence>
<evidence type="ECO:0008006" key="4">
    <source>
        <dbReference type="Google" id="ProtNLM"/>
    </source>
</evidence>
<gene>
    <name evidence="2" type="ORF">SAMN02910344_02367</name>
</gene>
<keyword evidence="3" id="KW-1185">Reference proteome</keyword>
<protein>
    <recommendedName>
        <fullName evidence="4">Phage tail tape measure protein</fullName>
    </recommendedName>
</protein>
<accession>A0A662ZM51</accession>
<evidence type="ECO:0000256" key="1">
    <source>
        <dbReference type="SAM" id="Coils"/>
    </source>
</evidence>